<organism evidence="1">
    <name type="scientific">Ophidiomyces ophidiicola</name>
    <dbReference type="NCBI Taxonomy" id="1387563"/>
    <lineage>
        <taxon>Eukaryota</taxon>
        <taxon>Fungi</taxon>
        <taxon>Dikarya</taxon>
        <taxon>Ascomycota</taxon>
        <taxon>Pezizomycotina</taxon>
        <taxon>Eurotiomycetes</taxon>
        <taxon>Eurotiomycetidae</taxon>
        <taxon>Onygenales</taxon>
        <taxon>Onygenaceae</taxon>
        <taxon>Ophidiomyces</taxon>
    </lineage>
</organism>
<reference evidence="1" key="1">
    <citation type="journal article" date="2022" name="bioRxiv">
        <title>Population genetic analysis of Ophidiomyces ophidiicola, the causative agent of snake fungal disease, indicates recent introductions to the USA.</title>
        <authorList>
            <person name="Ladner J.T."/>
            <person name="Palmer J.M."/>
            <person name="Ettinger C.L."/>
            <person name="Stajich J.E."/>
            <person name="Farrell T.M."/>
            <person name="Glorioso B.M."/>
            <person name="Lawson B."/>
            <person name="Price S.J."/>
            <person name="Stengle A.G."/>
            <person name="Grear D.A."/>
            <person name="Lorch J.M."/>
        </authorList>
    </citation>
    <scope>NUCLEOTIDE SEQUENCE</scope>
    <source>
        <strain evidence="1">NWHC 24266-5</strain>
    </source>
</reference>
<name>A0ACB8V0B2_9EURO</name>
<evidence type="ECO:0000313" key="1">
    <source>
        <dbReference type="EMBL" id="KAI2389673.1"/>
    </source>
</evidence>
<comment type="caution">
    <text evidence="1">The sequence shown here is derived from an EMBL/GenBank/DDBJ whole genome shotgun (WGS) entry which is preliminary data.</text>
</comment>
<gene>
    <name evidence="1" type="ORF">LOY88_001947</name>
</gene>
<protein>
    <submittedName>
        <fullName evidence="1">Uncharacterized protein</fullName>
    </submittedName>
</protein>
<sequence>MEADRLSQESSQSSVMEASAGGGADKKRNKLGYHRTSVACVHCRRRKIRCLLAPEDPQGRCENCIRLKKECHFYPVDQQPPMEKRGRAGSRADASASDASMVTTPTLLGSGPIVEQKESYFPYPGIPVNAAPELVAFNSGAYGAVTMSPYSPDMTVSHGLNPMQPMAQPATWGASLYDQQPPVVPPTVQSSPAGAGAMWDRGIPLSAPMAPLSTIGAPANPAGLVSSGLAGNNAFNMMPDNPPWSLQSSATMPMSSPESTSSGYAGSIHAPLSSEYKPQINPSNRAYSLPIISPVSGLPHSAIPVSFDGQHQPLAYHTWSAMSGPDMSTGQTVIPGLPDSMAGWYAGDPAQYAHMKQEAPIVTTPLHPFDSGTPHPMQNP</sequence>
<proteinExistence type="predicted"/>
<accession>A0ACB8V0B2</accession>
<dbReference type="EMBL" id="JALBCA010000022">
    <property type="protein sequence ID" value="KAI2389673.1"/>
    <property type="molecule type" value="Genomic_DNA"/>
</dbReference>